<organism evidence="2 3">
    <name type="scientific">Panagrolaimus davidi</name>
    <dbReference type="NCBI Taxonomy" id="227884"/>
    <lineage>
        <taxon>Eukaryota</taxon>
        <taxon>Metazoa</taxon>
        <taxon>Ecdysozoa</taxon>
        <taxon>Nematoda</taxon>
        <taxon>Chromadorea</taxon>
        <taxon>Rhabditida</taxon>
        <taxon>Tylenchina</taxon>
        <taxon>Panagrolaimomorpha</taxon>
        <taxon>Panagrolaimoidea</taxon>
        <taxon>Panagrolaimidae</taxon>
        <taxon>Panagrolaimus</taxon>
    </lineage>
</organism>
<dbReference type="PROSITE" id="PS50097">
    <property type="entry name" value="BTB"/>
    <property type="match status" value="1"/>
</dbReference>
<dbReference type="InterPro" id="IPR011333">
    <property type="entry name" value="SKP1/BTB/POZ_sf"/>
</dbReference>
<accession>A0A914QN96</accession>
<dbReference type="AlphaFoldDB" id="A0A914QN96"/>
<dbReference type="CDD" id="cd18186">
    <property type="entry name" value="BTB_POZ_ZBTB_KLHL-like"/>
    <property type="match status" value="1"/>
</dbReference>
<reference evidence="3" key="1">
    <citation type="submission" date="2022-11" db="UniProtKB">
        <authorList>
            <consortium name="WormBaseParasite"/>
        </authorList>
    </citation>
    <scope>IDENTIFICATION</scope>
</reference>
<dbReference type="InterPro" id="IPR000210">
    <property type="entry name" value="BTB/POZ_dom"/>
</dbReference>
<dbReference type="Proteomes" id="UP000887578">
    <property type="component" value="Unplaced"/>
</dbReference>
<evidence type="ECO:0000259" key="1">
    <source>
        <dbReference type="PROSITE" id="PS50097"/>
    </source>
</evidence>
<evidence type="ECO:0000313" key="2">
    <source>
        <dbReference type="Proteomes" id="UP000887578"/>
    </source>
</evidence>
<name>A0A914QN96_9BILA</name>
<feature type="domain" description="BTB" evidence="1">
    <location>
        <begin position="11"/>
        <end position="40"/>
    </location>
</feature>
<protein>
    <submittedName>
        <fullName evidence="3">BTB domain-containing protein</fullName>
    </submittedName>
</protein>
<dbReference type="Gene3D" id="3.30.710.10">
    <property type="entry name" value="Potassium Channel Kv1.1, Chain A"/>
    <property type="match status" value="1"/>
</dbReference>
<dbReference type="SUPFAM" id="SSF54695">
    <property type="entry name" value="POZ domain"/>
    <property type="match status" value="1"/>
</dbReference>
<keyword evidence="2" id="KW-1185">Reference proteome</keyword>
<sequence>MNELFVSKAGSDVTFIVHEKEIQAHKLIVTARSPYLFKLLGSFYDVQYLLDKCTEKINIRLSDPELYDPKEAFKYAELGLLYSPGTDELLRICLKCISGCKASFNYRDSDGEVKWISFELALRIVQVCRRTKILDESNMFKNTFEWAKNDFICQNQREPTPKEIQECMAPFMPHFDLKNISPTILATIIKTNKLIADDKLLNIFADLVLQNKAVHFDAFCGIGERCEWCGKRTVDGLCIRCDEPSYGNRRDGGRASIDEQRFPRGYAGHFAGNQG</sequence>
<dbReference type="Pfam" id="PF00651">
    <property type="entry name" value="BTB"/>
    <property type="match status" value="1"/>
</dbReference>
<dbReference type="WBParaSite" id="PDA_v2.g2883.t1">
    <property type="protein sequence ID" value="PDA_v2.g2883.t1"/>
    <property type="gene ID" value="PDA_v2.g2883"/>
</dbReference>
<evidence type="ECO:0000313" key="3">
    <source>
        <dbReference type="WBParaSite" id="PDA_v2.g2883.t1"/>
    </source>
</evidence>
<proteinExistence type="predicted"/>